<feature type="compositionally biased region" description="Basic and acidic residues" evidence="12">
    <location>
        <begin position="467"/>
        <end position="481"/>
    </location>
</feature>
<evidence type="ECO:0000256" key="9">
    <source>
        <dbReference type="ARBA" id="ARBA00022840"/>
    </source>
</evidence>
<feature type="region of interest" description="Disordered" evidence="12">
    <location>
        <begin position="453"/>
        <end position="535"/>
    </location>
</feature>
<keyword evidence="3" id="KW-0963">Cytoplasm</keyword>
<dbReference type="Pfam" id="PF00069">
    <property type="entry name" value="Pkinase"/>
    <property type="match status" value="1"/>
</dbReference>
<dbReference type="EMBL" id="JANBVO010000004">
    <property type="protein sequence ID" value="KAJ9154976.1"/>
    <property type="molecule type" value="Genomic_DNA"/>
</dbReference>
<evidence type="ECO:0000256" key="5">
    <source>
        <dbReference type="ARBA" id="ARBA00022553"/>
    </source>
</evidence>
<gene>
    <name evidence="14" type="ORF">NKR23_g2457</name>
</gene>
<protein>
    <recommendedName>
        <fullName evidence="2">non-specific serine/threonine protein kinase</fullName>
        <ecNumber evidence="2">2.7.11.1</ecNumber>
    </recommendedName>
</protein>
<proteinExistence type="predicted"/>
<evidence type="ECO:0000256" key="7">
    <source>
        <dbReference type="ARBA" id="ARBA00022741"/>
    </source>
</evidence>
<evidence type="ECO:0000256" key="4">
    <source>
        <dbReference type="ARBA" id="ARBA00022527"/>
    </source>
</evidence>
<dbReference type="SUPFAM" id="SSF56112">
    <property type="entry name" value="Protein kinase-like (PK-like)"/>
    <property type="match status" value="1"/>
</dbReference>
<keyword evidence="9" id="KW-0067">ATP-binding</keyword>
<dbReference type="PANTHER" id="PTHR22967:SF57">
    <property type="entry name" value="AUXILIN, ISOFORM A-RELATED"/>
    <property type="match status" value="1"/>
</dbReference>
<feature type="compositionally biased region" description="Polar residues" evidence="12">
    <location>
        <begin position="509"/>
        <end position="525"/>
    </location>
</feature>
<dbReference type="EC" id="2.7.11.1" evidence="2"/>
<accession>A0AA38VIQ3</accession>
<evidence type="ECO:0000259" key="13">
    <source>
        <dbReference type="PROSITE" id="PS50011"/>
    </source>
</evidence>
<evidence type="ECO:0000313" key="15">
    <source>
        <dbReference type="Proteomes" id="UP001174694"/>
    </source>
</evidence>
<dbReference type="GO" id="GO:0004674">
    <property type="term" value="F:protein serine/threonine kinase activity"/>
    <property type="evidence" value="ECO:0007669"/>
    <property type="project" value="UniProtKB-KW"/>
</dbReference>
<dbReference type="InterPro" id="IPR011009">
    <property type="entry name" value="Kinase-like_dom_sf"/>
</dbReference>
<dbReference type="CDD" id="cd14037">
    <property type="entry name" value="STKc_NAK_like"/>
    <property type="match status" value="1"/>
</dbReference>
<dbReference type="Proteomes" id="UP001174694">
    <property type="component" value="Unassembled WGS sequence"/>
</dbReference>
<sequence>MASYGHAAPAAAVHPGQGVTYGAPMPVAPPGAPAGTFVPGTKIQCGGHRVVIQKYLSEGGFAHVYLVKLPKPVDGTDLAVLKRVAVPDKEALRGMRTEVETMKRLKGHRAIVTYIDSHASELRGGGYEVFLLMEYCNGGGLIDFMNTRLQHRLTEPEILQIFTDVAEGVACMHYLKPPLLHRDLKVENVLITATGSKKRFKLCDFGSAAPPRPAPTTVVECRLMDEDVQKHTTLQYRSPEMIDVYRKQPIDEKSDIWALGVLLYKLCYYTTPFEEQGQLAILNASYRFPSYPAFSDRLKKLIASMLVENPRSRPTIYQVLREACAVQGREVPIKDIYSSRSQSEPRGNGTGPIADTPKAAPVVGAVFSPPAQQQKVIPDVVPMRRGRPPAASQLPATDPAKATKPSPSPMRVTDGDPFAALDTKHTPKGGAVDELSSRFPTLDQFSLLHDHGTKFSFDDPSSPPGQKQKDLGQRVTERLADEAFAGTQPKPAPPAEAQKQSIDIPRSKPTLSTSPDKQVVLTKSASAPPKPSEMSRASAIINNTPELQAISSSTEQLYQPIPFTGFLQPTTTDRQVFHGSGIRQIVRLGLEQRSHHPLGLTLPLERRLLTLVLLTYASPPLRVHLWRAAAQAWNSSSQSLNLGLWFPEREPSPALVPQDETNIESNVDFLRSMEDSDPKRTKHSKRSSMGALSGTKNLLAGKFGDAFKRFEGSQSGGPAPPRTPSPLKDLERRDLTPIAGSEATDGRSDDGQVLEETDDMPPEMRREIERRRLSQEEKRVAAAAAEYRRRLADRGRGADAGRAGTGPTPLPKSIGGVSRAVSIQHRVQNLLDESTRSGSNITRTAEGYGHYSDTAGPSSHAADSRPEIPRKPISGSPVPGQAARPPPASAPADIGVRRVATIGTGPRDQRPTLPPKDGKPAAPPKPTHLNKNLTSNSSIQSSVTRSASPAKPSGIPPAVRGLPREQLVAMDLPGQPALDMTPQEKDDYIRDFSKRFPSLSSIEMVERDLAAEAEGRPGR</sequence>
<feature type="region of interest" description="Disordered" evidence="12">
    <location>
        <begin position="708"/>
        <end position="966"/>
    </location>
</feature>
<dbReference type="SMART" id="SM00220">
    <property type="entry name" value="S_TKc"/>
    <property type="match status" value="1"/>
</dbReference>
<dbReference type="PROSITE" id="PS00108">
    <property type="entry name" value="PROTEIN_KINASE_ST"/>
    <property type="match status" value="1"/>
</dbReference>
<dbReference type="FunFam" id="1.10.510.10:FF:000441">
    <property type="entry name" value="Serine/threonine protein kinase"/>
    <property type="match status" value="1"/>
</dbReference>
<evidence type="ECO:0000256" key="1">
    <source>
        <dbReference type="ARBA" id="ARBA00004496"/>
    </source>
</evidence>
<comment type="caution">
    <text evidence="14">The sequence shown here is derived from an EMBL/GenBank/DDBJ whole genome shotgun (WGS) entry which is preliminary data.</text>
</comment>
<keyword evidence="5" id="KW-0597">Phosphoprotein</keyword>
<dbReference type="PANTHER" id="PTHR22967">
    <property type="entry name" value="SERINE/THREONINE PROTEIN KINASE"/>
    <property type="match status" value="1"/>
</dbReference>
<comment type="catalytic activity">
    <reaction evidence="11">
        <text>L-seryl-[protein] + ATP = O-phospho-L-seryl-[protein] + ADP + H(+)</text>
        <dbReference type="Rhea" id="RHEA:17989"/>
        <dbReference type="Rhea" id="RHEA-COMP:9863"/>
        <dbReference type="Rhea" id="RHEA-COMP:11604"/>
        <dbReference type="ChEBI" id="CHEBI:15378"/>
        <dbReference type="ChEBI" id="CHEBI:29999"/>
        <dbReference type="ChEBI" id="CHEBI:30616"/>
        <dbReference type="ChEBI" id="CHEBI:83421"/>
        <dbReference type="ChEBI" id="CHEBI:456216"/>
        <dbReference type="EC" id="2.7.11.1"/>
    </reaction>
</comment>
<keyword evidence="6" id="KW-0808">Transferase</keyword>
<dbReference type="Gene3D" id="1.10.510.10">
    <property type="entry name" value="Transferase(Phosphotransferase) domain 1"/>
    <property type="match status" value="1"/>
</dbReference>
<keyword evidence="7" id="KW-0547">Nucleotide-binding</keyword>
<keyword evidence="4" id="KW-0723">Serine/threonine-protein kinase</keyword>
<reference evidence="14" key="1">
    <citation type="submission" date="2022-07" db="EMBL/GenBank/DDBJ databases">
        <title>Fungi with potential for degradation of polypropylene.</title>
        <authorList>
            <person name="Gostincar C."/>
        </authorList>
    </citation>
    <scope>NUCLEOTIDE SEQUENCE</scope>
    <source>
        <strain evidence="14">EXF-13308</strain>
    </source>
</reference>
<feature type="region of interest" description="Disordered" evidence="12">
    <location>
        <begin position="673"/>
        <end position="695"/>
    </location>
</feature>
<feature type="region of interest" description="Disordered" evidence="12">
    <location>
        <begin position="374"/>
        <end position="434"/>
    </location>
</feature>
<organism evidence="14 15">
    <name type="scientific">Pleurostoma richardsiae</name>
    <dbReference type="NCBI Taxonomy" id="41990"/>
    <lineage>
        <taxon>Eukaryota</taxon>
        <taxon>Fungi</taxon>
        <taxon>Dikarya</taxon>
        <taxon>Ascomycota</taxon>
        <taxon>Pezizomycotina</taxon>
        <taxon>Sordariomycetes</taxon>
        <taxon>Sordariomycetidae</taxon>
        <taxon>Calosphaeriales</taxon>
        <taxon>Pleurostomataceae</taxon>
        <taxon>Pleurostoma</taxon>
    </lineage>
</organism>
<name>A0AA38VIQ3_9PEZI</name>
<evidence type="ECO:0000256" key="3">
    <source>
        <dbReference type="ARBA" id="ARBA00022490"/>
    </source>
</evidence>
<dbReference type="InterPro" id="IPR000719">
    <property type="entry name" value="Prot_kinase_dom"/>
</dbReference>
<dbReference type="PROSITE" id="PS50011">
    <property type="entry name" value="PROTEIN_KINASE_DOM"/>
    <property type="match status" value="1"/>
</dbReference>
<evidence type="ECO:0000256" key="2">
    <source>
        <dbReference type="ARBA" id="ARBA00012513"/>
    </source>
</evidence>
<dbReference type="GO" id="GO:0007015">
    <property type="term" value="P:actin filament organization"/>
    <property type="evidence" value="ECO:0007669"/>
    <property type="project" value="TreeGrafter"/>
</dbReference>
<dbReference type="GO" id="GO:0005737">
    <property type="term" value="C:cytoplasm"/>
    <property type="evidence" value="ECO:0007669"/>
    <property type="project" value="UniProtKB-SubCell"/>
</dbReference>
<feature type="compositionally biased region" description="Acidic residues" evidence="12">
    <location>
        <begin position="752"/>
        <end position="761"/>
    </location>
</feature>
<comment type="catalytic activity">
    <reaction evidence="10">
        <text>L-threonyl-[protein] + ATP = O-phospho-L-threonyl-[protein] + ADP + H(+)</text>
        <dbReference type="Rhea" id="RHEA:46608"/>
        <dbReference type="Rhea" id="RHEA-COMP:11060"/>
        <dbReference type="Rhea" id="RHEA-COMP:11605"/>
        <dbReference type="ChEBI" id="CHEBI:15378"/>
        <dbReference type="ChEBI" id="CHEBI:30013"/>
        <dbReference type="ChEBI" id="CHEBI:30616"/>
        <dbReference type="ChEBI" id="CHEBI:61977"/>
        <dbReference type="ChEBI" id="CHEBI:456216"/>
        <dbReference type="EC" id="2.7.11.1"/>
    </reaction>
</comment>
<feature type="domain" description="Protein kinase" evidence="13">
    <location>
        <begin position="50"/>
        <end position="325"/>
    </location>
</feature>
<dbReference type="InterPro" id="IPR008271">
    <property type="entry name" value="Ser/Thr_kinase_AS"/>
</dbReference>
<keyword evidence="8 14" id="KW-0418">Kinase</keyword>
<evidence type="ECO:0000256" key="10">
    <source>
        <dbReference type="ARBA" id="ARBA00047899"/>
    </source>
</evidence>
<evidence type="ECO:0000256" key="12">
    <source>
        <dbReference type="SAM" id="MobiDB-lite"/>
    </source>
</evidence>
<dbReference type="GO" id="GO:0005524">
    <property type="term" value="F:ATP binding"/>
    <property type="evidence" value="ECO:0007669"/>
    <property type="project" value="UniProtKB-KW"/>
</dbReference>
<keyword evidence="15" id="KW-1185">Reference proteome</keyword>
<feature type="compositionally biased region" description="Basic and acidic residues" evidence="12">
    <location>
        <begin position="762"/>
        <end position="799"/>
    </location>
</feature>
<evidence type="ECO:0000256" key="8">
    <source>
        <dbReference type="ARBA" id="ARBA00022777"/>
    </source>
</evidence>
<comment type="subcellular location">
    <subcellularLocation>
        <location evidence="1">Cytoplasm</location>
    </subcellularLocation>
</comment>
<evidence type="ECO:0000256" key="11">
    <source>
        <dbReference type="ARBA" id="ARBA00048679"/>
    </source>
</evidence>
<dbReference type="GO" id="GO:0000147">
    <property type="term" value="P:actin cortical patch assembly"/>
    <property type="evidence" value="ECO:0007669"/>
    <property type="project" value="TreeGrafter"/>
</dbReference>
<evidence type="ECO:0000256" key="6">
    <source>
        <dbReference type="ARBA" id="ARBA00022679"/>
    </source>
</evidence>
<feature type="compositionally biased region" description="Polar residues" evidence="12">
    <location>
        <begin position="929"/>
        <end position="947"/>
    </location>
</feature>
<feature type="region of interest" description="Disordered" evidence="12">
    <location>
        <begin position="335"/>
        <end position="357"/>
    </location>
</feature>
<dbReference type="AlphaFoldDB" id="A0AA38VIQ3"/>
<evidence type="ECO:0000313" key="14">
    <source>
        <dbReference type="EMBL" id="KAJ9154976.1"/>
    </source>
</evidence>